<dbReference type="Gene3D" id="2.40.128.270">
    <property type="match status" value="1"/>
</dbReference>
<feature type="domain" description="DUF306" evidence="1">
    <location>
        <begin position="124"/>
        <end position="223"/>
    </location>
</feature>
<dbReference type="PANTHER" id="PTHR35535:SF1">
    <property type="entry name" value="HEAT SHOCK PROTEIN HSLJ"/>
    <property type="match status" value="1"/>
</dbReference>
<reference evidence="3" key="1">
    <citation type="submission" date="2022-12" db="EMBL/GenBank/DDBJ databases">
        <title>Genome sequence of HCMS5-2.</title>
        <authorList>
            <person name="Woo H."/>
        </authorList>
    </citation>
    <scope>NUCLEOTIDE SEQUENCE</scope>
    <source>
        <strain evidence="3">HCMS5-2</strain>
    </source>
</reference>
<dbReference type="InterPro" id="IPR025485">
    <property type="entry name" value="DUF4377"/>
</dbReference>
<evidence type="ECO:0000313" key="4">
    <source>
        <dbReference type="Proteomes" id="UP001144347"/>
    </source>
</evidence>
<accession>A0ABT4LCY4</accession>
<evidence type="ECO:0000259" key="1">
    <source>
        <dbReference type="Pfam" id="PF03724"/>
    </source>
</evidence>
<dbReference type="RefSeq" id="WP_269428818.1">
    <property type="nucleotide sequence ID" value="NZ_JAPWGM010000007.1"/>
</dbReference>
<dbReference type="InterPro" id="IPR053147">
    <property type="entry name" value="Hsp_HslJ-like"/>
</dbReference>
<name>A0ABT4LCY4_9SPHI</name>
<evidence type="ECO:0000313" key="3">
    <source>
        <dbReference type="EMBL" id="MCZ4245772.1"/>
    </source>
</evidence>
<dbReference type="Pfam" id="PF03724">
    <property type="entry name" value="META"/>
    <property type="match status" value="1"/>
</dbReference>
<evidence type="ECO:0000259" key="2">
    <source>
        <dbReference type="Pfam" id="PF14302"/>
    </source>
</evidence>
<sequence>MKSLLNLKSTYKLALSVIVLISISIGAKADTIRLTVKEEQADCTGVAPQTCFQVKYKNSKNWEFFYSQISGFDYKPGFRYVIDVTRTKRKNVPADASAYTYKLKKVITKTQIFTKKPDSWTFVTKHNWKLIQMNGVTLTNSTAYLTFQSDKNTMSGSGGCNRIFGGFELKDDQITFKNIASTMMACIDGDKSKLENEFLKLLSNHSFKYDVADQTLNFYQDNKLVFMFGMAPLDK</sequence>
<organism evidence="3 4">
    <name type="scientific">Pedobacter punctiformis</name>
    <dbReference type="NCBI Taxonomy" id="3004097"/>
    <lineage>
        <taxon>Bacteria</taxon>
        <taxon>Pseudomonadati</taxon>
        <taxon>Bacteroidota</taxon>
        <taxon>Sphingobacteriia</taxon>
        <taxon>Sphingobacteriales</taxon>
        <taxon>Sphingobacteriaceae</taxon>
        <taxon>Pedobacter</taxon>
    </lineage>
</organism>
<gene>
    <name evidence="3" type="ORF">O0955_17310</name>
</gene>
<dbReference type="Pfam" id="PF14302">
    <property type="entry name" value="DUF4377"/>
    <property type="match status" value="1"/>
</dbReference>
<protein>
    <submittedName>
        <fullName evidence="3">DUF4377 domain-containing protein</fullName>
    </submittedName>
</protein>
<dbReference type="InterPro" id="IPR038670">
    <property type="entry name" value="HslJ-like_sf"/>
</dbReference>
<dbReference type="EMBL" id="JAPWGM010000007">
    <property type="protein sequence ID" value="MCZ4245772.1"/>
    <property type="molecule type" value="Genomic_DNA"/>
</dbReference>
<dbReference type="PANTHER" id="PTHR35535">
    <property type="entry name" value="HEAT SHOCK PROTEIN HSLJ"/>
    <property type="match status" value="1"/>
</dbReference>
<comment type="caution">
    <text evidence="3">The sequence shown here is derived from an EMBL/GenBank/DDBJ whole genome shotgun (WGS) entry which is preliminary data.</text>
</comment>
<proteinExistence type="predicted"/>
<dbReference type="InterPro" id="IPR005184">
    <property type="entry name" value="DUF306_Meta_HslJ"/>
</dbReference>
<feature type="domain" description="DUF4377" evidence="2">
    <location>
        <begin position="35"/>
        <end position="109"/>
    </location>
</feature>
<keyword evidence="4" id="KW-1185">Reference proteome</keyword>
<dbReference type="Proteomes" id="UP001144347">
    <property type="component" value="Unassembled WGS sequence"/>
</dbReference>